<keyword evidence="1" id="KW-0378">Hydrolase</keyword>
<accession>A0A5M6C0Q4</accession>
<dbReference type="Gene3D" id="1.10.150.750">
    <property type="match status" value="1"/>
</dbReference>
<dbReference type="GO" id="GO:0016791">
    <property type="term" value="F:phosphatase activity"/>
    <property type="evidence" value="ECO:0007669"/>
    <property type="project" value="UniProtKB-ARBA"/>
</dbReference>
<dbReference type="AlphaFoldDB" id="A0A5M6C0Q4"/>
<sequence length="240" mass="26744">MEQYKALVFDCYGTLIDWEKGMYESLQSIFEQKTCPDAGKVFTTLSAIENRIQAEDKTMVYPAVLKLAYKSLAGELRLWADDDAAQAFGESVGKWPAFPDSADALGKLKGLGLKLIILSNVDNGSFAETRKKLEKGWGSFDGIYTAEDIGSYKPDLRNFKYALESLDRDFDISPNEVLCVANSRLHDVEPAHKMGLKAAWINRSGAIMGVKGREDSSKPDWTFNTMAEFADAIERDKRGD</sequence>
<dbReference type="OrthoDB" id="20198at2759"/>
<dbReference type="RefSeq" id="XP_031861068.1">
    <property type="nucleotide sequence ID" value="XM_032004590.1"/>
</dbReference>
<evidence type="ECO:0000256" key="1">
    <source>
        <dbReference type="ARBA" id="ARBA00022801"/>
    </source>
</evidence>
<organism evidence="2 3">
    <name type="scientific">Kwoniella shandongensis</name>
    <dbReference type="NCBI Taxonomy" id="1734106"/>
    <lineage>
        <taxon>Eukaryota</taxon>
        <taxon>Fungi</taxon>
        <taxon>Dikarya</taxon>
        <taxon>Basidiomycota</taxon>
        <taxon>Agaricomycotina</taxon>
        <taxon>Tremellomycetes</taxon>
        <taxon>Tremellales</taxon>
        <taxon>Cryptococcaceae</taxon>
        <taxon>Kwoniella</taxon>
    </lineage>
</organism>
<name>A0A5M6C0Q4_9TREE</name>
<reference evidence="2" key="1">
    <citation type="submission" date="2017-08" db="EMBL/GenBank/DDBJ databases">
        <authorList>
            <person name="Cuomo C."/>
            <person name="Billmyre B."/>
            <person name="Heitman J."/>
        </authorList>
    </citation>
    <scope>NUCLEOTIDE SEQUENCE</scope>
    <source>
        <strain evidence="2">CBS 12478</strain>
    </source>
</reference>
<dbReference type="InterPro" id="IPR006439">
    <property type="entry name" value="HAD-SF_hydro_IA"/>
</dbReference>
<dbReference type="PRINTS" id="PR00413">
    <property type="entry name" value="HADHALOGNASE"/>
</dbReference>
<dbReference type="Gene3D" id="3.40.50.1000">
    <property type="entry name" value="HAD superfamily/HAD-like"/>
    <property type="match status" value="1"/>
</dbReference>
<dbReference type="SFLD" id="SFLDS00003">
    <property type="entry name" value="Haloacid_Dehalogenase"/>
    <property type="match status" value="1"/>
</dbReference>
<dbReference type="InterPro" id="IPR006328">
    <property type="entry name" value="2-HAD"/>
</dbReference>
<dbReference type="KEGG" id="ksn:43588726"/>
<dbReference type="EMBL" id="CP144051">
    <property type="protein sequence ID" value="WWD16224.1"/>
    <property type="molecule type" value="Genomic_DNA"/>
</dbReference>
<dbReference type="SFLD" id="SFLDG01129">
    <property type="entry name" value="C1.5:_HAD__Beta-PGM__Phosphata"/>
    <property type="match status" value="1"/>
</dbReference>
<dbReference type="InterPro" id="IPR023214">
    <property type="entry name" value="HAD_sf"/>
</dbReference>
<evidence type="ECO:0000313" key="3">
    <source>
        <dbReference type="Proteomes" id="UP000322225"/>
    </source>
</evidence>
<dbReference type="Pfam" id="PF00702">
    <property type="entry name" value="Hydrolase"/>
    <property type="match status" value="1"/>
</dbReference>
<dbReference type="GO" id="GO:0019120">
    <property type="term" value="F:hydrolase activity, acting on acid halide bonds, in C-halide compounds"/>
    <property type="evidence" value="ECO:0007669"/>
    <property type="project" value="InterPro"/>
</dbReference>
<dbReference type="NCBIfam" id="TIGR01428">
    <property type="entry name" value="HAD_type_II"/>
    <property type="match status" value="1"/>
</dbReference>
<dbReference type="SUPFAM" id="SSF56784">
    <property type="entry name" value="HAD-like"/>
    <property type="match status" value="1"/>
</dbReference>
<dbReference type="PANTHER" id="PTHR43316:SF9">
    <property type="entry name" value="ACID DEHALOGENASE, PUTATIVE (AFU_ORTHOLOGUE AFUA_6G14460)-RELATED"/>
    <property type="match status" value="1"/>
</dbReference>
<dbReference type="InterPro" id="IPR036412">
    <property type="entry name" value="HAD-like_sf"/>
</dbReference>
<dbReference type="PANTHER" id="PTHR43316">
    <property type="entry name" value="HYDROLASE, HALOACID DELAHOGENASE-RELATED"/>
    <property type="match status" value="1"/>
</dbReference>
<proteinExistence type="predicted"/>
<dbReference type="Proteomes" id="UP000322225">
    <property type="component" value="Chromosome 1"/>
</dbReference>
<evidence type="ECO:0000313" key="2">
    <source>
        <dbReference type="EMBL" id="WWD16224.1"/>
    </source>
</evidence>
<keyword evidence="3" id="KW-1185">Reference proteome</keyword>
<gene>
    <name evidence="2" type="ORF">CI109_100650</name>
</gene>
<protein>
    <submittedName>
        <fullName evidence="2">Haloacid dehalogenase, type II</fullName>
    </submittedName>
</protein>
<dbReference type="NCBIfam" id="TIGR01493">
    <property type="entry name" value="HAD-SF-IA-v2"/>
    <property type="match status" value="1"/>
</dbReference>
<dbReference type="GeneID" id="43588726"/>
<dbReference type="InterPro" id="IPR051540">
    <property type="entry name" value="S-2-haloacid_dehalogenase"/>
</dbReference>
<reference evidence="2" key="2">
    <citation type="submission" date="2024-01" db="EMBL/GenBank/DDBJ databases">
        <title>Comparative genomics of Cryptococcus and Kwoniella reveals pathogenesis evolution and contrasting modes of karyotype evolution via chromosome fusion or intercentromeric recombination.</title>
        <authorList>
            <person name="Coelho M.A."/>
            <person name="David-Palma M."/>
            <person name="Shea T."/>
            <person name="Bowers K."/>
            <person name="McGinley-Smith S."/>
            <person name="Mohammad A.W."/>
            <person name="Gnirke A."/>
            <person name="Yurkov A.M."/>
            <person name="Nowrousian M."/>
            <person name="Sun S."/>
            <person name="Cuomo C.A."/>
            <person name="Heitman J."/>
        </authorList>
    </citation>
    <scope>NUCLEOTIDE SEQUENCE</scope>
    <source>
        <strain evidence="2">CBS 12478</strain>
    </source>
</reference>